<dbReference type="Proteomes" id="UP000598971">
    <property type="component" value="Unassembled WGS sequence"/>
</dbReference>
<dbReference type="InterPro" id="IPR056179">
    <property type="entry name" value="DHQS_C"/>
</dbReference>
<dbReference type="PANTHER" id="PTHR43622:SF1">
    <property type="entry name" value="3-DEHYDROQUINATE SYNTHASE"/>
    <property type="match status" value="1"/>
</dbReference>
<dbReference type="GO" id="GO:0009073">
    <property type="term" value="P:aromatic amino acid family biosynthetic process"/>
    <property type="evidence" value="ECO:0007669"/>
    <property type="project" value="InterPro"/>
</dbReference>
<dbReference type="Gene3D" id="3.40.50.1970">
    <property type="match status" value="1"/>
</dbReference>
<dbReference type="EC" id="4.2.3.4" evidence="10"/>
<keyword evidence="4" id="KW-0479">Metal-binding</keyword>
<evidence type="ECO:0000313" key="13">
    <source>
        <dbReference type="EMBL" id="NNV57591.1"/>
    </source>
</evidence>
<dbReference type="GO" id="GO:0000166">
    <property type="term" value="F:nucleotide binding"/>
    <property type="evidence" value="ECO:0007669"/>
    <property type="project" value="UniProtKB-KW"/>
</dbReference>
<dbReference type="PIRSF" id="PIRSF001455">
    <property type="entry name" value="DHQ_synth"/>
    <property type="match status" value="1"/>
</dbReference>
<dbReference type="SUPFAM" id="SSF56796">
    <property type="entry name" value="Dehydroquinate synthase-like"/>
    <property type="match status" value="1"/>
</dbReference>
<dbReference type="CDD" id="cd08195">
    <property type="entry name" value="DHQS"/>
    <property type="match status" value="1"/>
</dbReference>
<keyword evidence="5" id="KW-0547">Nucleotide-binding</keyword>
<comment type="cofactor">
    <cofactor evidence="2">
        <name>Co(2+)</name>
        <dbReference type="ChEBI" id="CHEBI:48828"/>
    </cofactor>
</comment>
<feature type="domain" description="3-dehydroquinate synthase C-terminal" evidence="12">
    <location>
        <begin position="169"/>
        <end position="306"/>
    </location>
</feature>
<keyword evidence="8 13" id="KW-0456">Lyase</keyword>
<evidence type="ECO:0000259" key="11">
    <source>
        <dbReference type="Pfam" id="PF01761"/>
    </source>
</evidence>
<dbReference type="AlphaFoldDB" id="A0A8J8JYS2"/>
<sequence>MKQIELSFSNSSTTFLFNASFAAVTTFTAIDNTVIITDENVFNKHKRTFKGWQTIVLPAGEQFKNQATIDNIINQLISLGANRKTFLVGVGGGVVTDITGYVAGIYMRGLSFGFVPTSILAMVDASIGGKNGIDVGLYKNMVGLIRQPAFLLYDYSLLSSLPRAEWINGFAEIIKHAAIKDAAMFRMLEQHKLIDFKKDTKLLDKLIQRNALLKAKVVQEDEFEQGDRKLLNFGHTFGHAIENSYQLPHGHAVTIGMIVAAVFSEVYKKFADTPRLTKLIQQYGLPVYQAFNAKKVLAVMQSDKKKVKDEMHYVLLAKIGKAVVQTIPVSDIEKMVLQLAKNKA</sequence>
<evidence type="ECO:0000256" key="2">
    <source>
        <dbReference type="ARBA" id="ARBA00001941"/>
    </source>
</evidence>
<dbReference type="Pfam" id="PF01761">
    <property type="entry name" value="DHQ_synthase"/>
    <property type="match status" value="1"/>
</dbReference>
<dbReference type="GO" id="GO:0003856">
    <property type="term" value="F:3-dehydroquinate synthase activity"/>
    <property type="evidence" value="ECO:0007669"/>
    <property type="project" value="UniProtKB-UniRule"/>
</dbReference>
<dbReference type="EMBL" id="WHPF01000016">
    <property type="protein sequence ID" value="NNV57591.1"/>
    <property type="molecule type" value="Genomic_DNA"/>
</dbReference>
<feature type="domain" description="3-dehydroquinate synthase N-terminal" evidence="11">
    <location>
        <begin position="55"/>
        <end position="167"/>
    </location>
</feature>
<evidence type="ECO:0000256" key="6">
    <source>
        <dbReference type="ARBA" id="ARBA00022833"/>
    </source>
</evidence>
<comment type="cofactor">
    <cofactor evidence="1">
        <name>NAD(+)</name>
        <dbReference type="ChEBI" id="CHEBI:57540"/>
    </cofactor>
</comment>
<evidence type="ECO:0000256" key="9">
    <source>
        <dbReference type="ARBA" id="ARBA00023285"/>
    </source>
</evidence>
<name>A0A8J8JYS2_9BACT</name>
<dbReference type="InterPro" id="IPR030963">
    <property type="entry name" value="DHQ_synth_fam"/>
</dbReference>
<evidence type="ECO:0000256" key="5">
    <source>
        <dbReference type="ARBA" id="ARBA00022741"/>
    </source>
</evidence>
<comment type="function">
    <text evidence="3">Catalyzes the conversion of 3-deoxy-D-arabino-heptulosonate 7-phosphate (DAHP) to dehydroquinate (DHQ).</text>
</comment>
<comment type="caution">
    <text evidence="13">The sequence shown here is derived from an EMBL/GenBank/DDBJ whole genome shotgun (WGS) entry which is preliminary data.</text>
</comment>
<evidence type="ECO:0000256" key="10">
    <source>
        <dbReference type="NCBIfam" id="TIGR01357"/>
    </source>
</evidence>
<evidence type="ECO:0000256" key="7">
    <source>
        <dbReference type="ARBA" id="ARBA00023027"/>
    </source>
</evidence>
<dbReference type="Gene3D" id="1.20.1090.10">
    <property type="entry name" value="Dehydroquinate synthase-like - alpha domain"/>
    <property type="match status" value="1"/>
</dbReference>
<evidence type="ECO:0000313" key="14">
    <source>
        <dbReference type="Proteomes" id="UP000598971"/>
    </source>
</evidence>
<evidence type="ECO:0000256" key="1">
    <source>
        <dbReference type="ARBA" id="ARBA00001911"/>
    </source>
</evidence>
<dbReference type="Pfam" id="PF24621">
    <property type="entry name" value="DHQS_C"/>
    <property type="match status" value="1"/>
</dbReference>
<gene>
    <name evidence="13" type="primary">aroB</name>
    <name evidence="13" type="ORF">GD597_19125</name>
</gene>
<proteinExistence type="predicted"/>
<evidence type="ECO:0000256" key="4">
    <source>
        <dbReference type="ARBA" id="ARBA00022723"/>
    </source>
</evidence>
<dbReference type="GO" id="GO:0046872">
    <property type="term" value="F:metal ion binding"/>
    <property type="evidence" value="ECO:0007669"/>
    <property type="project" value="UniProtKB-KW"/>
</dbReference>
<dbReference type="InterPro" id="IPR050071">
    <property type="entry name" value="Dehydroquinate_synthase"/>
</dbReference>
<evidence type="ECO:0000259" key="12">
    <source>
        <dbReference type="Pfam" id="PF24621"/>
    </source>
</evidence>
<dbReference type="PANTHER" id="PTHR43622">
    <property type="entry name" value="3-DEHYDROQUINATE SYNTHASE"/>
    <property type="match status" value="1"/>
</dbReference>
<protein>
    <recommendedName>
        <fullName evidence="10">3-dehydroquinate synthase</fullName>
        <ecNumber evidence="10">4.2.3.4</ecNumber>
    </recommendedName>
</protein>
<keyword evidence="9" id="KW-0170">Cobalt</keyword>
<accession>A0A8J8JYS2</accession>
<keyword evidence="6" id="KW-0862">Zinc</keyword>
<keyword evidence="14" id="KW-1185">Reference proteome</keyword>
<keyword evidence="7" id="KW-0520">NAD</keyword>
<dbReference type="GO" id="GO:0009423">
    <property type="term" value="P:chorismate biosynthetic process"/>
    <property type="evidence" value="ECO:0007669"/>
    <property type="project" value="UniProtKB-UniRule"/>
</dbReference>
<dbReference type="NCBIfam" id="TIGR01357">
    <property type="entry name" value="aroB"/>
    <property type="match status" value="1"/>
</dbReference>
<dbReference type="RefSeq" id="WP_171609537.1">
    <property type="nucleotide sequence ID" value="NZ_WHPF01000016.1"/>
</dbReference>
<evidence type="ECO:0000256" key="8">
    <source>
        <dbReference type="ARBA" id="ARBA00023239"/>
    </source>
</evidence>
<evidence type="ECO:0000256" key="3">
    <source>
        <dbReference type="ARBA" id="ARBA00003485"/>
    </source>
</evidence>
<dbReference type="GO" id="GO:0005737">
    <property type="term" value="C:cytoplasm"/>
    <property type="evidence" value="ECO:0007669"/>
    <property type="project" value="InterPro"/>
</dbReference>
<reference evidence="13" key="1">
    <citation type="submission" date="2019-10" db="EMBL/GenBank/DDBJ databases">
        <title>Draft genome sequence of Panacibacter sp. KCS-6.</title>
        <authorList>
            <person name="Yim K.J."/>
        </authorList>
    </citation>
    <scope>NUCLEOTIDE SEQUENCE</scope>
    <source>
        <strain evidence="13">KCS-6</strain>
    </source>
</reference>
<dbReference type="InterPro" id="IPR030960">
    <property type="entry name" value="DHQS/DOIS_N"/>
</dbReference>
<organism evidence="13 14">
    <name type="scientific">Limnovirga soli</name>
    <dbReference type="NCBI Taxonomy" id="2656915"/>
    <lineage>
        <taxon>Bacteria</taxon>
        <taxon>Pseudomonadati</taxon>
        <taxon>Bacteroidota</taxon>
        <taxon>Chitinophagia</taxon>
        <taxon>Chitinophagales</taxon>
        <taxon>Chitinophagaceae</taxon>
        <taxon>Limnovirga</taxon>
    </lineage>
</organism>
<dbReference type="InterPro" id="IPR016037">
    <property type="entry name" value="DHQ_synth_AroB"/>
</dbReference>